<dbReference type="GO" id="GO:0004190">
    <property type="term" value="F:aspartic-type endopeptidase activity"/>
    <property type="evidence" value="ECO:0007669"/>
    <property type="project" value="UniProtKB-KW"/>
</dbReference>
<dbReference type="GO" id="GO:0006508">
    <property type="term" value="P:proteolysis"/>
    <property type="evidence" value="ECO:0007669"/>
    <property type="project" value="InterPro"/>
</dbReference>
<evidence type="ECO:0000259" key="4">
    <source>
        <dbReference type="PROSITE" id="PS50158"/>
    </source>
</evidence>
<evidence type="ECO:0000256" key="2">
    <source>
        <dbReference type="PROSITE-ProRule" id="PRU00047"/>
    </source>
</evidence>
<evidence type="ECO:0000313" key="5">
    <source>
        <dbReference type="EMBL" id="TPX36857.1"/>
    </source>
</evidence>
<reference evidence="5 6" key="1">
    <citation type="journal article" date="2019" name="Sci. Rep.">
        <title>Comparative genomics of chytrid fungi reveal insights into the obligate biotrophic and pathogenic lifestyle of Synchytrium endobioticum.</title>
        <authorList>
            <person name="van de Vossenberg B.T.L.H."/>
            <person name="Warris S."/>
            <person name="Nguyen H.D.T."/>
            <person name="van Gent-Pelzer M.P.E."/>
            <person name="Joly D.L."/>
            <person name="van de Geest H.C."/>
            <person name="Bonants P.J.M."/>
            <person name="Smith D.S."/>
            <person name="Levesque C.A."/>
            <person name="van der Lee T.A.J."/>
        </authorList>
    </citation>
    <scope>NUCLEOTIDE SEQUENCE [LARGE SCALE GENOMIC DNA]</scope>
    <source>
        <strain evidence="5 6">MB42</strain>
    </source>
</reference>
<dbReference type="Gene3D" id="2.40.70.10">
    <property type="entry name" value="Acid Proteases"/>
    <property type="match status" value="1"/>
</dbReference>
<evidence type="ECO:0000256" key="3">
    <source>
        <dbReference type="SAM" id="MobiDB-lite"/>
    </source>
</evidence>
<keyword evidence="1" id="KW-0645">Protease</keyword>
<gene>
    <name evidence="5" type="ORF">SeMB42_g07001</name>
</gene>
<protein>
    <recommendedName>
        <fullName evidence="4">CCHC-type domain-containing protein</fullName>
    </recommendedName>
</protein>
<dbReference type="CDD" id="cd00303">
    <property type="entry name" value="retropepsin_like"/>
    <property type="match status" value="1"/>
</dbReference>
<dbReference type="Pfam" id="PF08284">
    <property type="entry name" value="RVP_2"/>
    <property type="match status" value="1"/>
</dbReference>
<organism evidence="5 6">
    <name type="scientific">Synchytrium endobioticum</name>
    <dbReference type="NCBI Taxonomy" id="286115"/>
    <lineage>
        <taxon>Eukaryota</taxon>
        <taxon>Fungi</taxon>
        <taxon>Fungi incertae sedis</taxon>
        <taxon>Chytridiomycota</taxon>
        <taxon>Chytridiomycota incertae sedis</taxon>
        <taxon>Chytridiomycetes</taxon>
        <taxon>Synchytriales</taxon>
        <taxon>Synchytriaceae</taxon>
        <taxon>Synchytrium</taxon>
    </lineage>
</organism>
<accession>A0A507C738</accession>
<dbReference type="GO" id="GO:0003676">
    <property type="term" value="F:nucleic acid binding"/>
    <property type="evidence" value="ECO:0007669"/>
    <property type="project" value="InterPro"/>
</dbReference>
<dbReference type="InterPro" id="IPR001878">
    <property type="entry name" value="Znf_CCHC"/>
</dbReference>
<feature type="compositionally biased region" description="Polar residues" evidence="3">
    <location>
        <begin position="1"/>
        <end position="23"/>
    </location>
</feature>
<feature type="compositionally biased region" description="Basic and acidic residues" evidence="3">
    <location>
        <begin position="24"/>
        <end position="40"/>
    </location>
</feature>
<dbReference type="PROSITE" id="PS00141">
    <property type="entry name" value="ASP_PROTEASE"/>
    <property type="match status" value="1"/>
</dbReference>
<keyword evidence="6" id="KW-1185">Reference proteome</keyword>
<feature type="domain" description="CCHC-type" evidence="4">
    <location>
        <begin position="68"/>
        <end position="82"/>
    </location>
</feature>
<dbReference type="InterPro" id="IPR021109">
    <property type="entry name" value="Peptidase_aspartic_dom_sf"/>
</dbReference>
<dbReference type="AlphaFoldDB" id="A0A507C738"/>
<name>A0A507C738_9FUNG</name>
<sequence>MTNLLTSTRKQQTTQGARSSTNRSHFEIKADAKSPARRGIWKDATKVGPYTSNPETPTYKYRLSHGLCTRCGMNGHMSASCPTYPTIAPDGSMISGRVHFDKWGRIKEGYEKTNTTINAMSNLCIEDIDDAMDVDSIDEHQLYLSSVYSSPLTRPTKPQFFVQFTIHSLHGRRTIQGKALLDSGASHTFISTQFTKKNHIPTIAMIKPILVHQADGIHTQTVTHQTLAFTMRIQGHNEKMQLPLFNTNNYDLILGLDWLTYHNPTIDWETQSLTFDGYICKHPIVPHQIPNMIGTTDPKVMVATPQMSPDDQSRISKDWPKSEFPQALGKTVRVVAGVDAKATKMVARAAFMKNPSKGRLLEEVFLLPPEMLAKNRYVLDDSPRRYVRTPSFKTNGLVLSLLWIDTTSKPSPPDRKVEDAINLPNIFSNKTLQSTHRDAWIIAIDPGATCIAAVTTKSLAEPERRYRDWLEADKPEAICTAERGCTKSD</sequence>
<evidence type="ECO:0000256" key="1">
    <source>
        <dbReference type="ARBA" id="ARBA00022750"/>
    </source>
</evidence>
<dbReference type="InterPro" id="IPR032567">
    <property type="entry name" value="RTL1-rel"/>
</dbReference>
<dbReference type="EMBL" id="QEAN01000442">
    <property type="protein sequence ID" value="TPX36857.1"/>
    <property type="molecule type" value="Genomic_DNA"/>
</dbReference>
<dbReference type="PANTHER" id="PTHR15503">
    <property type="entry name" value="LDOC1 RELATED"/>
    <property type="match status" value="1"/>
</dbReference>
<dbReference type="GO" id="GO:0008270">
    <property type="term" value="F:zinc ion binding"/>
    <property type="evidence" value="ECO:0007669"/>
    <property type="project" value="UniProtKB-KW"/>
</dbReference>
<dbReference type="Proteomes" id="UP000317494">
    <property type="component" value="Unassembled WGS sequence"/>
</dbReference>
<evidence type="ECO:0000313" key="6">
    <source>
        <dbReference type="Proteomes" id="UP000317494"/>
    </source>
</evidence>
<proteinExistence type="predicted"/>
<keyword evidence="2" id="KW-0863">Zinc-finger</keyword>
<keyword evidence="2" id="KW-0862">Zinc</keyword>
<keyword evidence="2" id="KW-0479">Metal-binding</keyword>
<keyword evidence="1" id="KW-0064">Aspartyl protease</keyword>
<dbReference type="PANTHER" id="PTHR15503:SF45">
    <property type="entry name" value="RNA-DIRECTED DNA POLYMERASE HOMOLOG"/>
    <property type="match status" value="1"/>
</dbReference>
<dbReference type="VEuPathDB" id="FungiDB:SeMB42_g07001"/>
<dbReference type="SUPFAM" id="SSF50630">
    <property type="entry name" value="Acid proteases"/>
    <property type="match status" value="1"/>
</dbReference>
<dbReference type="PROSITE" id="PS50158">
    <property type="entry name" value="ZF_CCHC"/>
    <property type="match status" value="1"/>
</dbReference>
<feature type="region of interest" description="Disordered" evidence="3">
    <location>
        <begin position="1"/>
        <end position="40"/>
    </location>
</feature>
<keyword evidence="1" id="KW-0378">Hydrolase</keyword>
<dbReference type="InterPro" id="IPR001969">
    <property type="entry name" value="Aspartic_peptidase_AS"/>
</dbReference>
<comment type="caution">
    <text evidence="5">The sequence shown here is derived from an EMBL/GenBank/DDBJ whole genome shotgun (WGS) entry which is preliminary data.</text>
</comment>
<dbReference type="STRING" id="286115.A0A507C738"/>